<evidence type="ECO:0000256" key="1">
    <source>
        <dbReference type="SAM" id="Phobius"/>
    </source>
</evidence>
<gene>
    <name evidence="2" type="ORF">SPHA_59553</name>
</gene>
<dbReference type="AlphaFoldDB" id="A0A812DN02"/>
<reference evidence="2" key="1">
    <citation type="submission" date="2021-01" db="EMBL/GenBank/DDBJ databases">
        <authorList>
            <person name="Li R."/>
            <person name="Bekaert M."/>
        </authorList>
    </citation>
    <scope>NUCLEOTIDE SEQUENCE</scope>
    <source>
        <strain evidence="2">Farmed</strain>
    </source>
</reference>
<protein>
    <submittedName>
        <fullName evidence="2">Uncharacterized protein</fullName>
    </submittedName>
</protein>
<feature type="transmembrane region" description="Helical" evidence="1">
    <location>
        <begin position="160"/>
        <end position="182"/>
    </location>
</feature>
<organism evidence="2 3">
    <name type="scientific">Acanthosepion pharaonis</name>
    <name type="common">Pharaoh cuttlefish</name>
    <name type="synonym">Sepia pharaonis</name>
    <dbReference type="NCBI Taxonomy" id="158019"/>
    <lineage>
        <taxon>Eukaryota</taxon>
        <taxon>Metazoa</taxon>
        <taxon>Spiralia</taxon>
        <taxon>Lophotrochozoa</taxon>
        <taxon>Mollusca</taxon>
        <taxon>Cephalopoda</taxon>
        <taxon>Coleoidea</taxon>
        <taxon>Decapodiformes</taxon>
        <taxon>Sepiida</taxon>
        <taxon>Sepiina</taxon>
        <taxon>Sepiidae</taxon>
        <taxon>Acanthosepion</taxon>
    </lineage>
</organism>
<evidence type="ECO:0000313" key="3">
    <source>
        <dbReference type="Proteomes" id="UP000597762"/>
    </source>
</evidence>
<dbReference type="EMBL" id="CAHIKZ030004123">
    <property type="protein sequence ID" value="CAE1307542.1"/>
    <property type="molecule type" value="Genomic_DNA"/>
</dbReference>
<keyword evidence="1" id="KW-0812">Transmembrane</keyword>
<feature type="transmembrane region" description="Helical" evidence="1">
    <location>
        <begin position="189"/>
        <end position="210"/>
    </location>
</feature>
<keyword evidence="1" id="KW-1133">Transmembrane helix</keyword>
<accession>A0A812DN02</accession>
<feature type="transmembrane region" description="Helical" evidence="1">
    <location>
        <begin position="134"/>
        <end position="154"/>
    </location>
</feature>
<evidence type="ECO:0000313" key="2">
    <source>
        <dbReference type="EMBL" id="CAE1307542.1"/>
    </source>
</evidence>
<comment type="caution">
    <text evidence="2">The sequence shown here is derived from an EMBL/GenBank/DDBJ whole genome shotgun (WGS) entry which is preliminary data.</text>
</comment>
<keyword evidence="3" id="KW-1185">Reference proteome</keyword>
<sequence>MADEMSDDSENDAEFLEYKLCSFQSDFQLDKIRNIVLCTRNRLLVIHYGDGKLSIVRAGNYDQELKAESDVREIYYHDDDNSLTTLCLLHNNGNLSVYALEDNLRCIASWNELALSTVLLINYKKMNRSINPFIFIKSFYILFFSFLSFLLSFFPSFFLSFFLSFLLSFFPSFFLSFFLSFLLSFFPSFFLSFFLSFLLSFFPSFFLSFFPSFLLSFFPSFLLSFFPSFFPPSLFLICFN</sequence>
<proteinExistence type="predicted"/>
<feature type="transmembrane region" description="Helical" evidence="1">
    <location>
        <begin position="216"/>
        <end position="239"/>
    </location>
</feature>
<keyword evidence="1" id="KW-0472">Membrane</keyword>
<dbReference type="Proteomes" id="UP000597762">
    <property type="component" value="Unassembled WGS sequence"/>
</dbReference>
<name>A0A812DN02_ACAPH</name>